<protein>
    <submittedName>
        <fullName evidence="3">Uncharacterized protein</fullName>
    </submittedName>
</protein>
<gene>
    <name evidence="3" type="ORF">QSP1433_LOCUS5030</name>
</gene>
<dbReference type="EMBL" id="HBHK01008128">
    <property type="protein sequence ID" value="CAD9675347.1"/>
    <property type="molecule type" value="Transcribed_RNA"/>
</dbReference>
<sequence length="373" mass="41526">MSESDDSSLSSSSNSDGSGSSSSSVSSGTSSSEYESGSEFSATSESSTSEDSLIDSDDDSLFQGFNNQAEKTKKTKKKTKSKPQVKSKQVTNQNSNAKTVAKPRKKSRTPLTDKTNFDSSSEEEAVDLKREEDRRKKKKQEARRRKRWLEEKQTKQNKQEEKAKRLKVAPSLDPPRESRNQAKLIKPKSTWKALPPDVLQVMTSAVRGVCHVIPTFKDAELLSGGSKDKLIRALDACSNRIVAELEEIAVPMPKLSGCNHYAQLSQKIRRAMENNMIDEALVAKIEADIESTKNRNGDLDVKANELLQEEAKLQSLVKNGSESRHELLAVPSSTIVPLHLIPEEMSPLFSKPLKEIRTANKLYMKMLEQIRLS</sequence>
<feature type="coiled-coil region" evidence="1">
    <location>
        <begin position="289"/>
        <end position="319"/>
    </location>
</feature>
<feature type="compositionally biased region" description="Basic residues" evidence="2">
    <location>
        <begin position="135"/>
        <end position="147"/>
    </location>
</feature>
<keyword evidence="1" id="KW-0175">Coiled coil</keyword>
<reference evidence="3" key="1">
    <citation type="submission" date="2021-01" db="EMBL/GenBank/DDBJ databases">
        <authorList>
            <person name="Corre E."/>
            <person name="Pelletier E."/>
            <person name="Niang G."/>
            <person name="Scheremetjew M."/>
            <person name="Finn R."/>
            <person name="Kale V."/>
            <person name="Holt S."/>
            <person name="Cochrane G."/>
            <person name="Meng A."/>
            <person name="Brown T."/>
            <person name="Cohen L."/>
        </authorList>
    </citation>
    <scope>NUCLEOTIDE SEQUENCE</scope>
    <source>
        <strain evidence="3">NY070348D</strain>
    </source>
</reference>
<evidence type="ECO:0000256" key="1">
    <source>
        <dbReference type="SAM" id="Coils"/>
    </source>
</evidence>
<feature type="compositionally biased region" description="Polar residues" evidence="2">
    <location>
        <begin position="109"/>
        <end position="119"/>
    </location>
</feature>
<accession>A0A7S2RMB6</accession>
<name>A0A7S2RMB6_9STRA</name>
<proteinExistence type="predicted"/>
<feature type="compositionally biased region" description="Basic and acidic residues" evidence="2">
    <location>
        <begin position="148"/>
        <end position="163"/>
    </location>
</feature>
<feature type="compositionally biased region" description="Basic residues" evidence="2">
    <location>
        <begin position="73"/>
        <end position="85"/>
    </location>
</feature>
<dbReference type="AlphaFoldDB" id="A0A7S2RMB6"/>
<evidence type="ECO:0000256" key="2">
    <source>
        <dbReference type="SAM" id="MobiDB-lite"/>
    </source>
</evidence>
<evidence type="ECO:0000313" key="3">
    <source>
        <dbReference type="EMBL" id="CAD9675347.1"/>
    </source>
</evidence>
<organism evidence="3">
    <name type="scientific">Mucochytrium quahogii</name>
    <dbReference type="NCBI Taxonomy" id="96639"/>
    <lineage>
        <taxon>Eukaryota</taxon>
        <taxon>Sar</taxon>
        <taxon>Stramenopiles</taxon>
        <taxon>Bigyra</taxon>
        <taxon>Labyrinthulomycetes</taxon>
        <taxon>Thraustochytrida</taxon>
        <taxon>Thraustochytriidae</taxon>
        <taxon>Mucochytrium</taxon>
    </lineage>
</organism>
<feature type="compositionally biased region" description="Low complexity" evidence="2">
    <location>
        <begin position="7"/>
        <end position="51"/>
    </location>
</feature>
<feature type="region of interest" description="Disordered" evidence="2">
    <location>
        <begin position="1"/>
        <end position="183"/>
    </location>
</feature>